<organism evidence="1 2">
    <name type="scientific">Lipomyces starkeyi NRRL Y-11557</name>
    <dbReference type="NCBI Taxonomy" id="675824"/>
    <lineage>
        <taxon>Eukaryota</taxon>
        <taxon>Fungi</taxon>
        <taxon>Dikarya</taxon>
        <taxon>Ascomycota</taxon>
        <taxon>Saccharomycotina</taxon>
        <taxon>Lipomycetes</taxon>
        <taxon>Lipomycetales</taxon>
        <taxon>Lipomycetaceae</taxon>
        <taxon>Lipomyces</taxon>
    </lineage>
</organism>
<sequence>MLELSDRQIASEKLLTGHCLSLSERNISSRLSPMQGTPMISNHSGVVTRPYPPETFFQVALLPVSLLMFGWSSTSSVHCRFGVVSLCGADTRSSWLCSTISECHTYDS</sequence>
<proteinExistence type="predicted"/>
<evidence type="ECO:0000313" key="2">
    <source>
        <dbReference type="Proteomes" id="UP000094385"/>
    </source>
</evidence>
<keyword evidence="2" id="KW-1185">Reference proteome</keyword>
<protein>
    <submittedName>
        <fullName evidence="1">Uncharacterized protein</fullName>
    </submittedName>
</protein>
<accession>A0A1E3QAT0</accession>
<name>A0A1E3QAT0_LIPST</name>
<gene>
    <name evidence="1" type="ORF">LIPSTDRAFT_229567</name>
</gene>
<dbReference type="EMBL" id="KV454291">
    <property type="protein sequence ID" value="ODQ74809.1"/>
    <property type="molecule type" value="Genomic_DNA"/>
</dbReference>
<dbReference type="Proteomes" id="UP000094385">
    <property type="component" value="Unassembled WGS sequence"/>
</dbReference>
<dbReference type="AlphaFoldDB" id="A0A1E3QAT0"/>
<reference evidence="1 2" key="1">
    <citation type="journal article" date="2016" name="Proc. Natl. Acad. Sci. U.S.A.">
        <title>Comparative genomics of biotechnologically important yeasts.</title>
        <authorList>
            <person name="Riley R."/>
            <person name="Haridas S."/>
            <person name="Wolfe K.H."/>
            <person name="Lopes M.R."/>
            <person name="Hittinger C.T."/>
            <person name="Goeker M."/>
            <person name="Salamov A.A."/>
            <person name="Wisecaver J.H."/>
            <person name="Long T.M."/>
            <person name="Calvey C.H."/>
            <person name="Aerts A.L."/>
            <person name="Barry K.W."/>
            <person name="Choi C."/>
            <person name="Clum A."/>
            <person name="Coughlan A.Y."/>
            <person name="Deshpande S."/>
            <person name="Douglass A.P."/>
            <person name="Hanson S.J."/>
            <person name="Klenk H.-P."/>
            <person name="LaButti K.M."/>
            <person name="Lapidus A."/>
            <person name="Lindquist E.A."/>
            <person name="Lipzen A.M."/>
            <person name="Meier-Kolthoff J.P."/>
            <person name="Ohm R.A."/>
            <person name="Otillar R.P."/>
            <person name="Pangilinan J.L."/>
            <person name="Peng Y."/>
            <person name="Rokas A."/>
            <person name="Rosa C.A."/>
            <person name="Scheuner C."/>
            <person name="Sibirny A.A."/>
            <person name="Slot J.C."/>
            <person name="Stielow J.B."/>
            <person name="Sun H."/>
            <person name="Kurtzman C.P."/>
            <person name="Blackwell M."/>
            <person name="Grigoriev I.V."/>
            <person name="Jeffries T.W."/>
        </authorList>
    </citation>
    <scope>NUCLEOTIDE SEQUENCE [LARGE SCALE GENOMIC DNA]</scope>
    <source>
        <strain evidence="1 2">NRRL Y-11557</strain>
    </source>
</reference>
<evidence type="ECO:0000313" key="1">
    <source>
        <dbReference type="EMBL" id="ODQ74809.1"/>
    </source>
</evidence>